<evidence type="ECO:0000313" key="2">
    <source>
        <dbReference type="Proteomes" id="UP000653076"/>
    </source>
</evidence>
<comment type="caution">
    <text evidence="1">The sequence shown here is derived from an EMBL/GenBank/DDBJ whole genome shotgun (WGS) entry which is preliminary data.</text>
</comment>
<dbReference type="EMBL" id="BOPC01000023">
    <property type="protein sequence ID" value="GIJ26644.1"/>
    <property type="molecule type" value="Genomic_DNA"/>
</dbReference>
<evidence type="ECO:0000313" key="1">
    <source>
        <dbReference type="EMBL" id="GIJ26644.1"/>
    </source>
</evidence>
<accession>A0ABQ4J8Z4</accession>
<dbReference type="RefSeq" id="WP_204034205.1">
    <property type="nucleotide sequence ID" value="NZ_BOPC01000023.1"/>
</dbReference>
<gene>
    <name evidence="1" type="ORF">Vqi01_18060</name>
</gene>
<name>A0ABQ4J8Z4_9ACTN</name>
<keyword evidence="2" id="KW-1185">Reference proteome</keyword>
<dbReference type="Proteomes" id="UP000653076">
    <property type="component" value="Unassembled WGS sequence"/>
</dbReference>
<organism evidence="1 2">
    <name type="scientific">Micromonospora qiuiae</name>
    <dbReference type="NCBI Taxonomy" id="502268"/>
    <lineage>
        <taxon>Bacteria</taxon>
        <taxon>Bacillati</taxon>
        <taxon>Actinomycetota</taxon>
        <taxon>Actinomycetes</taxon>
        <taxon>Micromonosporales</taxon>
        <taxon>Micromonosporaceae</taxon>
        <taxon>Micromonospora</taxon>
    </lineage>
</organism>
<protein>
    <submittedName>
        <fullName evidence="1">Uncharacterized protein</fullName>
    </submittedName>
</protein>
<proteinExistence type="predicted"/>
<sequence>MPAITASNTCAVQMSYLDKQIAEANARLAQQAANPQGGPNFVQNTIVGPLVDKRVAAINRIATAIGRVNGDCPADLVNLASPCAVR</sequence>
<reference evidence="1 2" key="1">
    <citation type="submission" date="2021-01" db="EMBL/GenBank/DDBJ databases">
        <title>Whole genome shotgun sequence of Verrucosispora qiuiae NBRC 106684.</title>
        <authorList>
            <person name="Komaki H."/>
            <person name="Tamura T."/>
        </authorList>
    </citation>
    <scope>NUCLEOTIDE SEQUENCE [LARGE SCALE GENOMIC DNA]</scope>
    <source>
        <strain evidence="1 2">NBRC 106684</strain>
    </source>
</reference>